<sequence>MLQLPQEGPSGLSMQRQPNLHQMWGSHTPKTARTQLTYHLSRDVYGVLMKIYSSKAPLTNMRTSIDIPVSVNNAPSDKRKSNNLCQLPKPRAGILVTTFSP</sequence>
<protein>
    <submittedName>
        <fullName evidence="1">Uncharacterized protein</fullName>
    </submittedName>
</protein>
<organism evidence="1 2">
    <name type="scientific">Austropuccinia psidii MF-1</name>
    <dbReference type="NCBI Taxonomy" id="1389203"/>
    <lineage>
        <taxon>Eukaryota</taxon>
        <taxon>Fungi</taxon>
        <taxon>Dikarya</taxon>
        <taxon>Basidiomycota</taxon>
        <taxon>Pucciniomycotina</taxon>
        <taxon>Pucciniomycetes</taxon>
        <taxon>Pucciniales</taxon>
        <taxon>Sphaerophragmiaceae</taxon>
        <taxon>Austropuccinia</taxon>
    </lineage>
</organism>
<dbReference type="EMBL" id="AVOT02023356">
    <property type="protein sequence ID" value="MBW0513336.1"/>
    <property type="molecule type" value="Genomic_DNA"/>
</dbReference>
<accession>A0A9Q3E6S6</accession>
<name>A0A9Q3E6S6_9BASI</name>
<evidence type="ECO:0000313" key="2">
    <source>
        <dbReference type="Proteomes" id="UP000765509"/>
    </source>
</evidence>
<proteinExistence type="predicted"/>
<comment type="caution">
    <text evidence="1">The sequence shown here is derived from an EMBL/GenBank/DDBJ whole genome shotgun (WGS) entry which is preliminary data.</text>
</comment>
<keyword evidence="2" id="KW-1185">Reference proteome</keyword>
<gene>
    <name evidence="1" type="ORF">O181_053051</name>
</gene>
<reference evidence="1" key="1">
    <citation type="submission" date="2021-03" db="EMBL/GenBank/DDBJ databases">
        <title>Draft genome sequence of rust myrtle Austropuccinia psidii MF-1, a brazilian biotype.</title>
        <authorList>
            <person name="Quecine M.C."/>
            <person name="Pachon D.M.R."/>
            <person name="Bonatelli M.L."/>
            <person name="Correr F.H."/>
            <person name="Franceschini L.M."/>
            <person name="Leite T.F."/>
            <person name="Margarido G.R.A."/>
            <person name="Almeida C.A."/>
            <person name="Ferrarezi J.A."/>
            <person name="Labate C.A."/>
        </authorList>
    </citation>
    <scope>NUCLEOTIDE SEQUENCE</scope>
    <source>
        <strain evidence="1">MF-1</strain>
    </source>
</reference>
<dbReference type="AlphaFoldDB" id="A0A9Q3E6S6"/>
<evidence type="ECO:0000313" key="1">
    <source>
        <dbReference type="EMBL" id="MBW0513336.1"/>
    </source>
</evidence>
<dbReference type="Proteomes" id="UP000765509">
    <property type="component" value="Unassembled WGS sequence"/>
</dbReference>